<feature type="transmembrane region" description="Helical" evidence="6">
    <location>
        <begin position="203"/>
        <end position="222"/>
    </location>
</feature>
<accession>A0A8J3CGT6</accession>
<dbReference type="GO" id="GO:0005886">
    <property type="term" value="C:plasma membrane"/>
    <property type="evidence" value="ECO:0007669"/>
    <property type="project" value="UniProtKB-SubCell"/>
</dbReference>
<reference evidence="7" key="1">
    <citation type="journal article" date="2014" name="Int. J. Syst. Evol. Microbiol.">
        <title>Complete genome sequence of Corynebacterium casei LMG S-19264T (=DSM 44701T), isolated from a smear-ripened cheese.</title>
        <authorList>
            <consortium name="US DOE Joint Genome Institute (JGI-PGF)"/>
            <person name="Walter F."/>
            <person name="Albersmeier A."/>
            <person name="Kalinowski J."/>
            <person name="Ruckert C."/>
        </authorList>
    </citation>
    <scope>NUCLEOTIDE SEQUENCE</scope>
    <source>
        <strain evidence="7">KCTC 32501</strain>
    </source>
</reference>
<dbReference type="InterPro" id="IPR050367">
    <property type="entry name" value="APC_superfamily"/>
</dbReference>
<reference evidence="7" key="2">
    <citation type="submission" date="2020-09" db="EMBL/GenBank/DDBJ databases">
        <authorList>
            <person name="Sun Q."/>
            <person name="Kim S."/>
        </authorList>
    </citation>
    <scope>NUCLEOTIDE SEQUENCE</scope>
    <source>
        <strain evidence="7">KCTC 32501</strain>
    </source>
</reference>
<evidence type="ECO:0000313" key="7">
    <source>
        <dbReference type="EMBL" id="GHA70224.1"/>
    </source>
</evidence>
<dbReference type="EMBL" id="BMZG01000004">
    <property type="protein sequence ID" value="GHA70224.1"/>
    <property type="molecule type" value="Genomic_DNA"/>
</dbReference>
<dbReference type="PIRSF" id="PIRSF006060">
    <property type="entry name" value="AA_transporter"/>
    <property type="match status" value="1"/>
</dbReference>
<comment type="subcellular location">
    <subcellularLocation>
        <location evidence="1">Cell membrane</location>
        <topology evidence="1">Multi-pass membrane protein</topology>
    </subcellularLocation>
</comment>
<name>A0A8J3CGT6_9BURK</name>
<dbReference type="RefSeq" id="WP_189492165.1">
    <property type="nucleotide sequence ID" value="NZ_BMZG01000004.1"/>
</dbReference>
<evidence type="ECO:0000256" key="4">
    <source>
        <dbReference type="ARBA" id="ARBA00022989"/>
    </source>
</evidence>
<feature type="transmembrane region" description="Helical" evidence="6">
    <location>
        <begin position="342"/>
        <end position="365"/>
    </location>
</feature>
<keyword evidence="5 6" id="KW-0472">Membrane</keyword>
<feature type="transmembrane region" description="Helical" evidence="6">
    <location>
        <begin position="164"/>
        <end position="183"/>
    </location>
</feature>
<evidence type="ECO:0000256" key="1">
    <source>
        <dbReference type="ARBA" id="ARBA00004651"/>
    </source>
</evidence>
<keyword evidence="4 6" id="KW-1133">Transmembrane helix</keyword>
<evidence type="ECO:0000256" key="5">
    <source>
        <dbReference type="ARBA" id="ARBA00023136"/>
    </source>
</evidence>
<feature type="transmembrane region" description="Helical" evidence="6">
    <location>
        <begin position="407"/>
        <end position="429"/>
    </location>
</feature>
<feature type="transmembrane region" description="Helical" evidence="6">
    <location>
        <begin position="243"/>
        <end position="266"/>
    </location>
</feature>
<feature type="transmembrane region" description="Helical" evidence="6">
    <location>
        <begin position="371"/>
        <end position="395"/>
    </location>
</feature>
<dbReference type="InterPro" id="IPR002293">
    <property type="entry name" value="AA/rel_permease1"/>
</dbReference>
<gene>
    <name evidence="7" type="ORF">GCM10009007_08650</name>
</gene>
<evidence type="ECO:0000256" key="6">
    <source>
        <dbReference type="SAM" id="Phobius"/>
    </source>
</evidence>
<proteinExistence type="predicted"/>
<dbReference type="AlphaFoldDB" id="A0A8J3CGT6"/>
<dbReference type="PANTHER" id="PTHR42770:SF7">
    <property type="entry name" value="MEMBRANE PROTEIN"/>
    <property type="match status" value="1"/>
</dbReference>
<feature type="transmembrane region" description="Helical" evidence="6">
    <location>
        <begin position="441"/>
        <end position="459"/>
    </location>
</feature>
<dbReference type="Gene3D" id="1.20.1740.10">
    <property type="entry name" value="Amino acid/polyamine transporter I"/>
    <property type="match status" value="1"/>
</dbReference>
<sequence>MSDNKGLASGTLGAFESAIMGIAGTAPAFSVAVTTATIVGAVGELAVGSILYCGLIMFGIMLAFTHLNKITRHAGATYAWVGKVFGESWGFLAGWGLLIASIFFMVSATTPAATATLKMFSELFGAPEAWVKDVSYVTFTAWVWLTLVTIVVIKGIQHASYAQLILTVIETVIIFALIIGAFVEYGDKPAHAFSWSWFSPTSFSAETFAQGALIAIFFYWGWDVTMNLGEETKEGTPNPASSGAFWAMVNLILFFIIMMIVVLITLTDAEIAEAETNVLYAIADKLFPKPWSYLAVLSTILSTIGTIETQILQFSRSMFAMSRDNALHPIYSKVHPEWKTPWVATFVIWFLGSVLLFCATMMPTVQMILDASITAIGIQICFYMSLAAFACAWWYRDKLNKGLGTSVSYVVWPAFSGAFMVFMALYLSYTTLMNDDSEDNLAIYLGFAGLLIGLVPMFLGKLRRAKIKQIDFNR</sequence>
<comment type="caution">
    <text evidence="7">The sequence shown here is derived from an EMBL/GenBank/DDBJ whole genome shotgun (WGS) entry which is preliminary data.</text>
</comment>
<organism evidence="7 8">
    <name type="scientific">Formosimonas limnophila</name>
    <dbReference type="NCBI Taxonomy" id="1384487"/>
    <lineage>
        <taxon>Bacteria</taxon>
        <taxon>Pseudomonadati</taxon>
        <taxon>Pseudomonadota</taxon>
        <taxon>Betaproteobacteria</taxon>
        <taxon>Burkholderiales</taxon>
        <taxon>Burkholderiaceae</taxon>
        <taxon>Formosimonas</taxon>
    </lineage>
</organism>
<feature type="transmembrane region" description="Helical" evidence="6">
    <location>
        <begin position="134"/>
        <end position="152"/>
    </location>
</feature>
<evidence type="ECO:0000256" key="2">
    <source>
        <dbReference type="ARBA" id="ARBA00022475"/>
    </source>
</evidence>
<protein>
    <submittedName>
        <fullName evidence="7">Putative amino acid permease</fullName>
    </submittedName>
</protein>
<dbReference type="Proteomes" id="UP000614287">
    <property type="component" value="Unassembled WGS sequence"/>
</dbReference>
<evidence type="ECO:0000256" key="3">
    <source>
        <dbReference type="ARBA" id="ARBA00022692"/>
    </source>
</evidence>
<keyword evidence="2" id="KW-1003">Cell membrane</keyword>
<dbReference type="Pfam" id="PF13520">
    <property type="entry name" value="AA_permease_2"/>
    <property type="match status" value="1"/>
</dbReference>
<dbReference type="PANTHER" id="PTHR42770">
    <property type="entry name" value="AMINO ACID TRANSPORTER-RELATED"/>
    <property type="match status" value="1"/>
</dbReference>
<feature type="transmembrane region" description="Helical" evidence="6">
    <location>
        <begin position="12"/>
        <end position="39"/>
    </location>
</feature>
<feature type="transmembrane region" description="Helical" evidence="6">
    <location>
        <begin position="291"/>
        <end position="312"/>
    </location>
</feature>
<evidence type="ECO:0000313" key="8">
    <source>
        <dbReference type="Proteomes" id="UP000614287"/>
    </source>
</evidence>
<dbReference type="GO" id="GO:0022857">
    <property type="term" value="F:transmembrane transporter activity"/>
    <property type="evidence" value="ECO:0007669"/>
    <property type="project" value="InterPro"/>
</dbReference>
<keyword evidence="3 6" id="KW-0812">Transmembrane</keyword>
<feature type="transmembrane region" description="Helical" evidence="6">
    <location>
        <begin position="88"/>
        <end position="114"/>
    </location>
</feature>
<feature type="transmembrane region" description="Helical" evidence="6">
    <location>
        <begin position="45"/>
        <end position="67"/>
    </location>
</feature>
<keyword evidence="8" id="KW-1185">Reference proteome</keyword>